<dbReference type="PROSITE" id="PS50929">
    <property type="entry name" value="ABC_TM1F"/>
    <property type="match status" value="1"/>
</dbReference>
<dbReference type="InterPro" id="IPR027417">
    <property type="entry name" value="P-loop_NTPase"/>
</dbReference>
<evidence type="ECO:0000256" key="4">
    <source>
        <dbReference type="ARBA" id="ARBA00022741"/>
    </source>
</evidence>
<dbReference type="GO" id="GO:0005886">
    <property type="term" value="C:plasma membrane"/>
    <property type="evidence" value="ECO:0007669"/>
    <property type="project" value="UniProtKB-SubCell"/>
</dbReference>
<dbReference type="EMBL" id="MLAW01000069">
    <property type="protein sequence ID" value="OJJ15504.1"/>
    <property type="molecule type" value="Genomic_DNA"/>
</dbReference>
<dbReference type="SUPFAM" id="SSF52540">
    <property type="entry name" value="P-loop containing nucleoside triphosphate hydrolases"/>
    <property type="match status" value="1"/>
</dbReference>
<keyword evidence="6 8" id="KW-1133">Transmembrane helix</keyword>
<feature type="transmembrane region" description="Helical" evidence="8">
    <location>
        <begin position="29"/>
        <end position="50"/>
    </location>
</feature>
<dbReference type="InterPro" id="IPR036640">
    <property type="entry name" value="ABC1_TM_sf"/>
</dbReference>
<dbReference type="InterPro" id="IPR003439">
    <property type="entry name" value="ABC_transporter-like_ATP-bd"/>
</dbReference>
<dbReference type="Pfam" id="PF06472">
    <property type="entry name" value="ABC_membrane_2"/>
    <property type="match status" value="1"/>
</dbReference>
<dbReference type="PANTHER" id="PTHR11384">
    <property type="entry name" value="ATP-BINDING CASSETTE, SUB-FAMILY D MEMBER"/>
    <property type="match status" value="1"/>
</dbReference>
<dbReference type="InterPro" id="IPR003593">
    <property type="entry name" value="AAA+_ATPase"/>
</dbReference>
<keyword evidence="3 8" id="KW-0812">Transmembrane</keyword>
<dbReference type="PROSITE" id="PS50893">
    <property type="entry name" value="ABC_TRANSPORTER_2"/>
    <property type="match status" value="1"/>
</dbReference>
<dbReference type="GO" id="GO:0016887">
    <property type="term" value="F:ATP hydrolysis activity"/>
    <property type="evidence" value="ECO:0007669"/>
    <property type="project" value="InterPro"/>
</dbReference>
<evidence type="ECO:0000256" key="8">
    <source>
        <dbReference type="SAM" id="Phobius"/>
    </source>
</evidence>
<dbReference type="Proteomes" id="UP000183940">
    <property type="component" value="Unassembled WGS sequence"/>
</dbReference>
<accession>A0A1L9QJZ7</accession>
<protein>
    <submittedName>
        <fullName evidence="11">ABC transporter ATP-binding protein</fullName>
    </submittedName>
</protein>
<dbReference type="AlphaFoldDB" id="A0A1L9QJZ7"/>
<organism evidence="11 12">
    <name type="scientific">Roseofilum reptotaenium AO1-A</name>
    <dbReference type="NCBI Taxonomy" id="1925591"/>
    <lineage>
        <taxon>Bacteria</taxon>
        <taxon>Bacillati</taxon>
        <taxon>Cyanobacteriota</taxon>
        <taxon>Cyanophyceae</taxon>
        <taxon>Desertifilales</taxon>
        <taxon>Desertifilaceae</taxon>
        <taxon>Roseofilum</taxon>
    </lineage>
</organism>
<evidence type="ECO:0000256" key="1">
    <source>
        <dbReference type="ARBA" id="ARBA00004651"/>
    </source>
</evidence>
<keyword evidence="7 8" id="KW-0472">Membrane</keyword>
<comment type="subcellular location">
    <subcellularLocation>
        <location evidence="1">Cell membrane</location>
        <topology evidence="1">Multi-pass membrane protein</topology>
    </subcellularLocation>
</comment>
<dbReference type="Gene3D" id="3.40.50.300">
    <property type="entry name" value="P-loop containing nucleotide triphosphate hydrolases"/>
    <property type="match status" value="1"/>
</dbReference>
<feature type="domain" description="ABC transmembrane type-1" evidence="10">
    <location>
        <begin position="63"/>
        <end position="323"/>
    </location>
</feature>
<feature type="transmembrane region" description="Helical" evidence="8">
    <location>
        <begin position="75"/>
        <end position="95"/>
    </location>
</feature>
<keyword evidence="5 11" id="KW-0067">ATP-binding</keyword>
<dbReference type="GO" id="GO:0005524">
    <property type="term" value="F:ATP binding"/>
    <property type="evidence" value="ECO:0007669"/>
    <property type="project" value="UniProtKB-KW"/>
</dbReference>
<comment type="caution">
    <text evidence="11">The sequence shown here is derived from an EMBL/GenBank/DDBJ whole genome shotgun (WGS) entry which is preliminary data.</text>
</comment>
<sequence length="573" mass="67307">MEWIGARFTAFKSFWIVGKLYWWESPDRWEGYSLVIFMLIFLSLDSLIAVNQLKQQGDLMTSLVDLDIPRFWESVFYYMILSVSLAVVMAIWRYLEDKIRWHSRKSLTHIYLQKYFADMNFYRINVFNAEIDNPDQRIAEDINDFCHRSVTVFRQFTRSFLNLFGFIFLLWNVSKLLVIVISIYSVGGLLITVFGFGSILIPIKKEFLKREADFRFSLVRVKENCESIAFYNGFDREYEHLKRIFNKALDVYNQVINWERNLDIFQNLYDYLTWVLPALFIGPRILRGEPGIEVGDLQKALGAFRRVFNSLNVIIRRFEYLTDFMAGIERLESFAKALEENREQVLDKTPRITMIEESQLSFNQITLQTPNYQRTLVKDLSLQVPSSQGLLIVGVSGCGKSSILRAIAGLWDSGTGIIYRPPLEEILFLPQRPYLILGSLRDQLLYPRTDLNIPDRQIYQVLNQVNLPNLAEKLDNLDRIEDWHSILSMGEQQRLAFARLLLTQPRYAMLDEATSALDIHNEQILYKHLEALSTTYISVGHRPTLLHYHHQVLEVMNDETWRLRSVQDYQFKD</sequence>
<dbReference type="STRING" id="1925591.BI308_24235"/>
<evidence type="ECO:0000259" key="10">
    <source>
        <dbReference type="PROSITE" id="PS50929"/>
    </source>
</evidence>
<evidence type="ECO:0000259" key="9">
    <source>
        <dbReference type="PROSITE" id="PS50893"/>
    </source>
</evidence>
<dbReference type="PANTHER" id="PTHR11384:SF59">
    <property type="entry name" value="LYSOSOMAL COBALAMIN TRANSPORTER ABCD4"/>
    <property type="match status" value="1"/>
</dbReference>
<evidence type="ECO:0000256" key="3">
    <source>
        <dbReference type="ARBA" id="ARBA00022692"/>
    </source>
</evidence>
<name>A0A1L9QJZ7_9CYAN</name>
<dbReference type="GO" id="GO:0140359">
    <property type="term" value="F:ABC-type transporter activity"/>
    <property type="evidence" value="ECO:0007669"/>
    <property type="project" value="InterPro"/>
</dbReference>
<feature type="transmembrane region" description="Helical" evidence="8">
    <location>
        <begin position="179"/>
        <end position="201"/>
    </location>
</feature>
<dbReference type="InterPro" id="IPR011527">
    <property type="entry name" value="ABC1_TM_dom"/>
</dbReference>
<keyword evidence="4" id="KW-0547">Nucleotide-binding</keyword>
<reference evidence="11" key="1">
    <citation type="submission" date="2016-10" db="EMBL/GenBank/DDBJ databases">
        <title>CRISPR-Cas defence system in Roseofilum reptotaenium: evidence of a bacteriophage-cyanobacterium arms race in the coral black band disease.</title>
        <authorList>
            <person name="Buerger P."/>
            <person name="Wood-Charlson E.M."/>
            <person name="Weynberg K.D."/>
            <person name="Willis B."/>
            <person name="Van Oppen M.J."/>
        </authorList>
    </citation>
    <scope>NUCLEOTIDE SEQUENCE [LARGE SCALE GENOMIC DNA]</scope>
    <source>
        <strain evidence="11">AO1-A</strain>
    </source>
</reference>
<dbReference type="InterPro" id="IPR050835">
    <property type="entry name" value="ABC_transporter_sub-D"/>
</dbReference>
<evidence type="ECO:0000313" key="12">
    <source>
        <dbReference type="Proteomes" id="UP000183940"/>
    </source>
</evidence>
<evidence type="ECO:0000313" key="11">
    <source>
        <dbReference type="EMBL" id="OJJ15504.1"/>
    </source>
</evidence>
<evidence type="ECO:0000256" key="7">
    <source>
        <dbReference type="ARBA" id="ARBA00023136"/>
    </source>
</evidence>
<keyword evidence="2" id="KW-0813">Transport</keyword>
<dbReference type="CDD" id="cd03223">
    <property type="entry name" value="ABCD_peroxisomal_ALDP"/>
    <property type="match status" value="1"/>
</dbReference>
<dbReference type="SUPFAM" id="SSF90123">
    <property type="entry name" value="ABC transporter transmembrane region"/>
    <property type="match status" value="1"/>
</dbReference>
<keyword evidence="12" id="KW-1185">Reference proteome</keyword>
<evidence type="ECO:0000256" key="2">
    <source>
        <dbReference type="ARBA" id="ARBA00022448"/>
    </source>
</evidence>
<proteinExistence type="predicted"/>
<evidence type="ECO:0000256" key="5">
    <source>
        <dbReference type="ARBA" id="ARBA00022840"/>
    </source>
</evidence>
<gene>
    <name evidence="11" type="ORF">BI308_24235</name>
</gene>
<evidence type="ECO:0000256" key="6">
    <source>
        <dbReference type="ARBA" id="ARBA00022989"/>
    </source>
</evidence>
<dbReference type="SMART" id="SM00382">
    <property type="entry name" value="AAA"/>
    <property type="match status" value="1"/>
</dbReference>
<dbReference type="Pfam" id="PF00005">
    <property type="entry name" value="ABC_tran"/>
    <property type="match status" value="1"/>
</dbReference>
<feature type="domain" description="ABC transporter" evidence="9">
    <location>
        <begin position="360"/>
        <end position="573"/>
    </location>
</feature>
<dbReference type="Gene3D" id="1.20.1560.10">
    <property type="entry name" value="ABC transporter type 1, transmembrane domain"/>
    <property type="match status" value="1"/>
</dbReference>